<proteinExistence type="predicted"/>
<evidence type="ECO:0000259" key="3">
    <source>
        <dbReference type="Pfam" id="PF26337"/>
    </source>
</evidence>
<name>A0A916U9V5_9SPHI</name>
<accession>A0A916U9V5</accession>
<dbReference type="AlphaFoldDB" id="A0A916U9V5"/>
<protein>
    <submittedName>
        <fullName evidence="4">Beta-1,6-galactofuranosyltransferase</fullName>
    </submittedName>
</protein>
<reference evidence="4" key="2">
    <citation type="submission" date="2020-09" db="EMBL/GenBank/DDBJ databases">
        <authorList>
            <person name="Sun Q."/>
            <person name="Zhou Y."/>
        </authorList>
    </citation>
    <scope>NUCLEOTIDE SEQUENCE</scope>
    <source>
        <strain evidence="4">CGMCC 1.15343</strain>
    </source>
</reference>
<dbReference type="EMBL" id="BMIL01000005">
    <property type="protein sequence ID" value="GGC65188.1"/>
    <property type="molecule type" value="Genomic_DNA"/>
</dbReference>
<keyword evidence="1" id="KW-0808">Transferase</keyword>
<evidence type="ECO:0000259" key="2">
    <source>
        <dbReference type="Pfam" id="PF26334"/>
    </source>
</evidence>
<dbReference type="Gene3D" id="3.40.50.2000">
    <property type="entry name" value="Glycogen Phosphorylase B"/>
    <property type="match status" value="2"/>
</dbReference>
<gene>
    <name evidence="4" type="ORF">GCM10011387_18530</name>
</gene>
<keyword evidence="5" id="KW-1185">Reference proteome</keyword>
<evidence type="ECO:0000256" key="1">
    <source>
        <dbReference type="ARBA" id="ARBA00022679"/>
    </source>
</evidence>
<dbReference type="Proteomes" id="UP000651668">
    <property type="component" value="Unassembled WGS sequence"/>
</dbReference>
<dbReference type="PIRSF" id="PIRSF007023">
    <property type="entry name" value="UDP-Galf_transf"/>
    <property type="match status" value="1"/>
</dbReference>
<comment type="caution">
    <text evidence="4">The sequence shown here is derived from an EMBL/GenBank/DDBJ whole genome shotgun (WGS) entry which is preliminary data.</text>
</comment>
<organism evidence="4 5">
    <name type="scientific">Pedobacter quisquiliarum</name>
    <dbReference type="NCBI Taxonomy" id="1834438"/>
    <lineage>
        <taxon>Bacteria</taxon>
        <taxon>Pseudomonadati</taxon>
        <taxon>Bacteroidota</taxon>
        <taxon>Sphingobacteriia</taxon>
        <taxon>Sphingobacteriales</taxon>
        <taxon>Sphingobacteriaceae</taxon>
        <taxon>Pedobacter</taxon>
    </lineage>
</organism>
<reference evidence="4" key="1">
    <citation type="journal article" date="2014" name="Int. J. Syst. Evol. Microbiol.">
        <title>Complete genome sequence of Corynebacterium casei LMG S-19264T (=DSM 44701T), isolated from a smear-ripened cheese.</title>
        <authorList>
            <consortium name="US DOE Joint Genome Institute (JGI-PGF)"/>
            <person name="Walter F."/>
            <person name="Albersmeier A."/>
            <person name="Kalinowski J."/>
            <person name="Ruckert C."/>
        </authorList>
    </citation>
    <scope>NUCLEOTIDE SEQUENCE</scope>
    <source>
        <strain evidence="4">CGMCC 1.15343</strain>
    </source>
</reference>
<evidence type="ECO:0000313" key="5">
    <source>
        <dbReference type="Proteomes" id="UP000651668"/>
    </source>
</evidence>
<feature type="domain" description="Glucosyltransferase 3-like C-terminal" evidence="3">
    <location>
        <begin position="194"/>
        <end position="354"/>
    </location>
</feature>
<sequence length="356" mass="39362">MKYQLRMFYADAGNQTAGSKATSDCAEILSRDGFKAFEVPIYMNKGAIPNMLIMLRHFFMLFSRLKSSDTILLQYPLLGINKYLRQIVQLLGKKGCKKVCLIHDLDSLRLVHHAWTLEEEISRLNAFDTVIVHNGEMKALLEAKGLRTEIRCLELFDYLVPANVLQEIQAKAIQATVQGNTAGSSADAVQPKTVAFAGNLGKSEFVSRLKELQGIRFNLYGPGFKAETSSDDIRWLGSFDPNELPAKLEGSFGLIWDGEHIENCGGNLGNYLRYNNPHKASLYLVSNLPVIAPEHSAIGKFIRAHGIGITVDSLLDLPQALNAVDDAAYQQMKMKLGAISKRIAAGGFLSTQVQQL</sequence>
<dbReference type="InterPro" id="IPR058592">
    <property type="entry name" value="Gtf3_C"/>
</dbReference>
<feature type="domain" description="Glucosyltransferase 3-like N-terminal" evidence="2">
    <location>
        <begin position="11"/>
        <end position="152"/>
    </location>
</feature>
<dbReference type="InterPro" id="IPR058591">
    <property type="entry name" value="Gtf3_N"/>
</dbReference>
<dbReference type="RefSeq" id="WP_188626599.1">
    <property type="nucleotide sequence ID" value="NZ_BMIL01000005.1"/>
</dbReference>
<dbReference type="Pfam" id="PF26337">
    <property type="entry name" value="Gtf3_C"/>
    <property type="match status" value="1"/>
</dbReference>
<evidence type="ECO:0000313" key="4">
    <source>
        <dbReference type="EMBL" id="GGC65188.1"/>
    </source>
</evidence>
<dbReference type="Pfam" id="PF26334">
    <property type="entry name" value="Gtf3_N"/>
    <property type="match status" value="1"/>
</dbReference>